<feature type="transmembrane region" description="Helical" evidence="1">
    <location>
        <begin position="364"/>
        <end position="388"/>
    </location>
</feature>
<dbReference type="EMBL" id="LNGE01000040">
    <property type="protein sequence ID" value="KYC44833.1"/>
    <property type="molecule type" value="Genomic_DNA"/>
</dbReference>
<evidence type="ECO:0000313" key="2">
    <source>
        <dbReference type="EMBL" id="KYC44833.1"/>
    </source>
</evidence>
<keyword evidence="1" id="KW-1133">Transmembrane helix</keyword>
<accession>A0A150IWV4</accession>
<keyword evidence="1" id="KW-0472">Membrane</keyword>
<evidence type="ECO:0000313" key="5">
    <source>
        <dbReference type="Proteomes" id="UP000092403"/>
    </source>
</evidence>
<dbReference type="EMBL" id="LNJC01000038">
    <property type="protein sequence ID" value="KYC49355.1"/>
    <property type="molecule type" value="Genomic_DNA"/>
</dbReference>
<evidence type="ECO:0000256" key="1">
    <source>
        <dbReference type="SAM" id="Phobius"/>
    </source>
</evidence>
<comment type="caution">
    <text evidence="2">The sequence shown here is derived from an EMBL/GenBank/DDBJ whole genome shotgun (WGS) entry which is preliminary data.</text>
</comment>
<dbReference type="AlphaFoldDB" id="A0A150IIJ4"/>
<gene>
    <name evidence="2" type="ORF">APG10_01373</name>
    <name evidence="3" type="ORF">APG12_01551</name>
</gene>
<protein>
    <submittedName>
        <fullName evidence="2">Uncharacterized protein</fullName>
    </submittedName>
</protein>
<accession>A0A150IIJ4</accession>
<feature type="transmembrane region" description="Helical" evidence="1">
    <location>
        <begin position="394"/>
        <end position="412"/>
    </location>
</feature>
<keyword evidence="1" id="KW-0812">Transmembrane</keyword>
<reference evidence="4 5" key="1">
    <citation type="journal article" date="2016" name="ISME J.">
        <title>Chasing the elusive Euryarchaeota class WSA2: genomes reveal a uniquely fastidious methyl-reducing methanogen.</title>
        <authorList>
            <person name="Nobu M.K."/>
            <person name="Narihiro T."/>
            <person name="Kuroda K."/>
            <person name="Mei R."/>
            <person name="Liu W.T."/>
        </authorList>
    </citation>
    <scope>NUCLEOTIDE SEQUENCE [LARGE SCALE GENOMIC DNA]</scope>
    <source>
        <strain evidence="2">B03fssc0709_Meth_Bin005</strain>
        <strain evidence="3">BMIXfssc0709_Meth_Bin006</strain>
    </source>
</reference>
<proteinExistence type="predicted"/>
<evidence type="ECO:0000313" key="4">
    <source>
        <dbReference type="Proteomes" id="UP000092401"/>
    </source>
</evidence>
<dbReference type="Proteomes" id="UP000092401">
    <property type="component" value="Unassembled WGS sequence"/>
</dbReference>
<dbReference type="Proteomes" id="UP000092403">
    <property type="component" value="Unassembled WGS sequence"/>
</dbReference>
<organism evidence="2 4">
    <name type="scientific">Candidatus Methanofastidiosum methylothiophilum</name>
    <dbReference type="NCBI Taxonomy" id="1705564"/>
    <lineage>
        <taxon>Archaea</taxon>
        <taxon>Methanobacteriati</taxon>
        <taxon>Methanobacteriota</taxon>
        <taxon>Stenosarchaea group</taxon>
        <taxon>Candidatus Methanofastidiosia</taxon>
        <taxon>Candidatus Methanofastidiosales</taxon>
        <taxon>Candidatus Methanofastidiosaceae</taxon>
        <taxon>Candidatus Methanofastidiosum</taxon>
    </lineage>
</organism>
<sequence>MGSLVKKATISHIVAFDFPLEINHDEIKEIFKRNLIYDSEAFTSLKPLNIDIYDEEFCNRSSKALTVKINLDFFKFLSNVNPHNDGILKKYQELISSNIIDENLNVIICFDLNGINSARFDIKLTSDEIKIHKLIDILNTTGSLIDKVLFVDLKEILNGLLPLSEDEVLILAVHDTYSIVVITEIEIDVYTFKREISGIIWSSRDYNLYSNETIEKITDKTLHFYEKSWISVGLIATLMIFQEIAKITPNPEKYIDERINLIEIYWRQKYLLKKQDYILDEVIKKNKINLEFNMDKIKQTQINIQSQLDIYRNTRFSVTASFIIVIDMLTEVFNLDKHYSSVQEKLNVYDSIHQKLYAEEQNRLINNIQIIVVGLGLASLVLVFILDLPFSDEGSIKLILILLSIVIFLIFYKRIIKILVKLFLWIIKQTESI</sequence>
<name>A0A150IIJ4_9EURY</name>
<evidence type="ECO:0000313" key="3">
    <source>
        <dbReference type="EMBL" id="KYC49355.1"/>
    </source>
</evidence>